<dbReference type="Gene3D" id="3.90.1200.10">
    <property type="match status" value="1"/>
</dbReference>
<dbReference type="eggNOG" id="COG3281">
    <property type="taxonomic scope" value="Bacteria"/>
</dbReference>
<dbReference type="EMBL" id="CP003924">
    <property type="protein sequence ID" value="AGS35439.1"/>
    <property type="molecule type" value="Genomic_DNA"/>
</dbReference>
<dbReference type="Proteomes" id="UP000015388">
    <property type="component" value="Chromosome"/>
</dbReference>
<evidence type="ECO:0008006" key="3">
    <source>
        <dbReference type="Google" id="ProtNLM"/>
    </source>
</evidence>
<reference evidence="1 2" key="1">
    <citation type="submission" date="2012-11" db="EMBL/GenBank/DDBJ databases">
        <title>The complete genome sequence of Corynebacterium maris Coryn-1 (=DSM 45190).</title>
        <authorList>
            <person name="Schaffert L."/>
            <person name="Albersmeier A."/>
            <person name="Kalinowski J."/>
            <person name="Ruckert C."/>
        </authorList>
    </citation>
    <scope>NUCLEOTIDE SEQUENCE [LARGE SCALE GENOMIC DNA]</scope>
    <source>
        <strain evidence="2">Coryn-1</strain>
    </source>
</reference>
<gene>
    <name evidence="1" type="ORF">B841_09835</name>
</gene>
<protein>
    <recommendedName>
        <fullName evidence="3">Maltokinase</fullName>
    </recommendedName>
</protein>
<keyword evidence="2" id="KW-1185">Reference proteome</keyword>
<dbReference type="InterPro" id="IPR011009">
    <property type="entry name" value="Kinase-like_dom_sf"/>
</dbReference>
<dbReference type="STRING" id="1224163.B841_09835"/>
<proteinExistence type="predicted"/>
<dbReference type="PATRIC" id="fig|1224163.3.peg.1983"/>
<sequence length="382" mass="42084">MTNYEQMLAEARFYGAKSEAIDAVDVIDSRLVGHYRHELLQVTHGGVQDFYQVLTDADGDALHRSQPAGAYARSLAESRLGTVHGSFPYPADAPVRAFEGEQSNTSLIVEADPPVMLKAFRKLEAGLNPDVELLSRIGDCPHVAGVYGWVTQEIGRETYTLAMAQQFIEGGRDGWELALSYARTGGSFAEEARMLGEATRAVHVALAAEFGVEEQHAEIRAGELDRHLEQLAARNPDVEKHANQAHDLYASLAGEMTTVHRVHGDLHLGQVLRTDDRYLLIDFEGEPARSLADRQLPDSPLRDVAGVLRSLDYAAHFHADSPDPQKWVAEASEAFLAGYGIRRTPLLDAYVLDKALYEVVYEADNRPDWVGIPLSAVTRLLS</sequence>
<accession>S5SW43</accession>
<organism evidence="1 2">
    <name type="scientific">Corynebacterium maris DSM 45190</name>
    <dbReference type="NCBI Taxonomy" id="1224163"/>
    <lineage>
        <taxon>Bacteria</taxon>
        <taxon>Bacillati</taxon>
        <taxon>Actinomycetota</taxon>
        <taxon>Actinomycetes</taxon>
        <taxon>Mycobacteriales</taxon>
        <taxon>Corynebacteriaceae</taxon>
        <taxon>Corynebacterium</taxon>
    </lineage>
</organism>
<dbReference type="AlphaFoldDB" id="S5SW43"/>
<dbReference type="HOGENOM" id="CLU_029675_0_0_11"/>
<dbReference type="RefSeq" id="WP_020935372.1">
    <property type="nucleotide sequence ID" value="NC_021915.1"/>
</dbReference>
<evidence type="ECO:0000313" key="1">
    <source>
        <dbReference type="EMBL" id="AGS35439.1"/>
    </source>
</evidence>
<name>S5SW43_9CORY</name>
<evidence type="ECO:0000313" key="2">
    <source>
        <dbReference type="Proteomes" id="UP000015388"/>
    </source>
</evidence>
<dbReference type="OrthoDB" id="3787729at2"/>
<dbReference type="KEGG" id="cmd:B841_09835"/>
<dbReference type="SUPFAM" id="SSF56112">
    <property type="entry name" value="Protein kinase-like (PK-like)"/>
    <property type="match status" value="1"/>
</dbReference>